<organism evidence="1 2">
    <name type="scientific">Aspergillus homomorphus (strain CBS 101889)</name>
    <dbReference type="NCBI Taxonomy" id="1450537"/>
    <lineage>
        <taxon>Eukaryota</taxon>
        <taxon>Fungi</taxon>
        <taxon>Dikarya</taxon>
        <taxon>Ascomycota</taxon>
        <taxon>Pezizomycotina</taxon>
        <taxon>Eurotiomycetes</taxon>
        <taxon>Eurotiomycetidae</taxon>
        <taxon>Eurotiales</taxon>
        <taxon>Aspergillaceae</taxon>
        <taxon>Aspergillus</taxon>
        <taxon>Aspergillus subgen. Circumdati</taxon>
    </lineage>
</organism>
<dbReference type="EMBL" id="KZ824281">
    <property type="protein sequence ID" value="RAL12975.1"/>
    <property type="molecule type" value="Genomic_DNA"/>
</dbReference>
<keyword evidence="2" id="KW-1185">Reference proteome</keyword>
<protein>
    <submittedName>
        <fullName evidence="1">Uncharacterized protein</fullName>
    </submittedName>
</protein>
<gene>
    <name evidence="1" type="ORF">BO97DRAFT_413891</name>
</gene>
<dbReference type="STRING" id="1450537.A0A395HZQ8"/>
<dbReference type="RefSeq" id="XP_025552129.1">
    <property type="nucleotide sequence ID" value="XM_025696317.1"/>
</dbReference>
<accession>A0A395HZQ8</accession>
<dbReference type="AlphaFoldDB" id="A0A395HZQ8"/>
<dbReference type="GeneID" id="37200606"/>
<evidence type="ECO:0000313" key="2">
    <source>
        <dbReference type="Proteomes" id="UP000248961"/>
    </source>
</evidence>
<reference evidence="1 2" key="1">
    <citation type="submission" date="2018-02" db="EMBL/GenBank/DDBJ databases">
        <title>The genomes of Aspergillus section Nigri reveals drivers in fungal speciation.</title>
        <authorList>
            <consortium name="DOE Joint Genome Institute"/>
            <person name="Vesth T.C."/>
            <person name="Nybo J."/>
            <person name="Theobald S."/>
            <person name="Brandl J."/>
            <person name="Frisvad J.C."/>
            <person name="Nielsen K.F."/>
            <person name="Lyhne E.K."/>
            <person name="Kogle M.E."/>
            <person name="Kuo A."/>
            <person name="Riley R."/>
            <person name="Clum A."/>
            <person name="Nolan M."/>
            <person name="Lipzen A."/>
            <person name="Salamov A."/>
            <person name="Henrissat B."/>
            <person name="Wiebenga A."/>
            <person name="De vries R.P."/>
            <person name="Grigoriev I.V."/>
            <person name="Mortensen U.H."/>
            <person name="Andersen M.R."/>
            <person name="Baker S.E."/>
        </authorList>
    </citation>
    <scope>NUCLEOTIDE SEQUENCE [LARGE SCALE GENOMIC DNA]</scope>
    <source>
        <strain evidence="1 2">CBS 101889</strain>
    </source>
</reference>
<dbReference type="Proteomes" id="UP000248961">
    <property type="component" value="Unassembled WGS sequence"/>
</dbReference>
<name>A0A395HZQ8_ASPHC</name>
<sequence>MAAAKRTEIEAVSRAFGSLTITVGVLRLYTRIRLTDKAGWDDALSLFHWQAPEWYQRHRGQDPSIQVHGDAPNFSVSYNNFARRSRRSTSGYELSGPDFKLKPSPVARRMPDQSLIETHIDAATPRDDHGSQENILQADKAHEPYIMKTTGFRVHEHG</sequence>
<evidence type="ECO:0000313" key="1">
    <source>
        <dbReference type="EMBL" id="RAL12975.1"/>
    </source>
</evidence>
<proteinExistence type="predicted"/>
<dbReference type="OrthoDB" id="3923077at2759"/>
<dbReference type="VEuPathDB" id="FungiDB:BO97DRAFT_413891"/>